<dbReference type="GO" id="GO:0005576">
    <property type="term" value="C:extracellular region"/>
    <property type="evidence" value="ECO:0007669"/>
    <property type="project" value="UniProtKB-SubCell"/>
</dbReference>
<evidence type="ECO:0000256" key="9">
    <source>
        <dbReference type="ARBA" id="ARBA00022884"/>
    </source>
</evidence>
<keyword evidence="18" id="KW-1185">Reference proteome</keyword>
<evidence type="ECO:0000256" key="5">
    <source>
        <dbReference type="ARBA" id="ARBA00022525"/>
    </source>
</evidence>
<evidence type="ECO:0000256" key="7">
    <source>
        <dbReference type="ARBA" id="ARBA00022737"/>
    </source>
</evidence>
<dbReference type="GO" id="GO:0051028">
    <property type="term" value="P:mRNA transport"/>
    <property type="evidence" value="ECO:0007669"/>
    <property type="project" value="UniProtKB-KW"/>
</dbReference>
<dbReference type="FunFam" id="3.30.70.330:FF:000040">
    <property type="entry name" value="Heterogeneous nuclear ribonucleoprotein A2/B1"/>
    <property type="match status" value="1"/>
</dbReference>
<name>A0A6A1Q7B0_BALPH</name>
<comment type="subcellular location">
    <subcellularLocation>
        <location evidence="2">Cytoplasmic granule</location>
    </subcellularLocation>
    <subcellularLocation>
        <location evidence="1">Nucleus</location>
    </subcellularLocation>
    <subcellularLocation>
        <location evidence="3">Secreted</location>
        <location evidence="3">Extracellular exosome</location>
    </subcellularLocation>
</comment>
<feature type="domain" description="C1q" evidence="16">
    <location>
        <begin position="254"/>
        <end position="387"/>
    </location>
</feature>
<keyword evidence="9 12" id="KW-0694">RNA-binding</keyword>
<keyword evidence="8" id="KW-0509">mRNA transport</keyword>
<dbReference type="SUPFAM" id="SSF49842">
    <property type="entry name" value="TNF-like"/>
    <property type="match status" value="3"/>
</dbReference>
<dbReference type="Gene3D" id="2.60.120.40">
    <property type="match status" value="3"/>
</dbReference>
<evidence type="ECO:0000256" key="1">
    <source>
        <dbReference type="ARBA" id="ARBA00004123"/>
    </source>
</evidence>
<comment type="caution">
    <text evidence="17">The sequence shown here is derived from an EMBL/GenBank/DDBJ whole genome shotgun (WGS) entry which is preliminary data.</text>
</comment>
<dbReference type="Pfam" id="PF01391">
    <property type="entry name" value="Collagen"/>
    <property type="match status" value="3"/>
</dbReference>
<keyword evidence="6 14" id="KW-0732">Signal</keyword>
<dbReference type="PROSITE" id="PS50102">
    <property type="entry name" value="RRM"/>
    <property type="match status" value="2"/>
</dbReference>
<organism evidence="17 18">
    <name type="scientific">Balaenoptera physalus</name>
    <name type="common">Fin whale</name>
    <name type="synonym">Balaena physalus</name>
    <dbReference type="NCBI Taxonomy" id="9770"/>
    <lineage>
        <taxon>Eukaryota</taxon>
        <taxon>Metazoa</taxon>
        <taxon>Chordata</taxon>
        <taxon>Craniata</taxon>
        <taxon>Vertebrata</taxon>
        <taxon>Euteleostomi</taxon>
        <taxon>Mammalia</taxon>
        <taxon>Eutheria</taxon>
        <taxon>Laurasiatheria</taxon>
        <taxon>Artiodactyla</taxon>
        <taxon>Whippomorpha</taxon>
        <taxon>Cetacea</taxon>
        <taxon>Mysticeti</taxon>
        <taxon>Balaenopteridae</taxon>
        <taxon>Balaenoptera</taxon>
    </lineage>
</organism>
<dbReference type="PRINTS" id="PR00007">
    <property type="entry name" value="COMPLEMNTC1Q"/>
</dbReference>
<keyword evidence="7" id="KW-0677">Repeat</keyword>
<evidence type="ECO:0000256" key="4">
    <source>
        <dbReference type="ARBA" id="ARBA00020862"/>
    </source>
</evidence>
<sequence length="887" mass="95065">MEAPWGWLVIGVLAISLASSVTQDVCRAQDGRDGAAGIPGRPGRPGLKGERGEQGAPGIRTGVRGLKGDQGEPGPPGKPGRMGYPGPSGPLGPPGLPGLKGIKGNPGNVQDQLQPAFSAVRRNPPMGGNVVIFDTVVSKWDICLSIVSFGRGQVQHSLGFCDTNSKGIFQVVSGGTVFQLQQGDQVWIEKDPNKGRIYQGIPAIPGTRGPKGQKGDPGTPGYPGKNGPMGTPGIPGAPGNMGPPGDPGDEGRYKQNHQSVFTVTRQTVQFPAPNSLVKFNSVITNPQRDYNTNTGKFTCKVPGLYYFVYYTSHTANLCVQLYHSGVKVTTFCDHMSNSKQVSSGGVLLQMQVGEQVWLAVNDYNGMISLIPLSFGKMAEASKPMMKKAPKSVPLERNKREKEQFRKLFIGGLSSETTEESLWNYYQQWGYLTDCVLIRETVSQKSRRFGFVTFSSMAEVDAVMAARPHSIDGKTVTPKRAVPREDYGKPGALVTVKKLFVGGIAEDTEEHHLRDYFEKYGKINAIEIITDGQSGKKRGFGFVAFDDHDPVDKIVLQKNHTINGHHAEVRKALSRQEMQEGQCSRSGRGRTAGFVYFHGGGGKFGAGNFGGRNFRGGSDGYGRGHTFGDGYHGSGGGNLGVSPGYGGGRGGYGGGYGNQDGSSRAGYDNYGRRNYGSQNYSDLENYKQKPSKYELLKSGKLSGSRNMGGSYSGGNYGPRGSGGRGEWNFRFGLRTGGSRLPVPLLPSPAASEDTRFPGLPGLAGDHGELGEKGDPGFPGIPGKVGPKGPVGPKGAPGPPGVHGPKGESGDYKATQKIAFSATRTINSPLRRDQVIRFDHMITNTNNNYEYRNGKFTCRVPGLYYFTYHASSRGNLIFTGFLLFPDAEV</sequence>
<evidence type="ECO:0000256" key="14">
    <source>
        <dbReference type="SAM" id="SignalP"/>
    </source>
</evidence>
<dbReference type="InterPro" id="IPR012677">
    <property type="entry name" value="Nucleotide-bd_a/b_plait_sf"/>
</dbReference>
<evidence type="ECO:0000313" key="17">
    <source>
        <dbReference type="EMBL" id="KAB0402689.1"/>
    </source>
</evidence>
<gene>
    <name evidence="17" type="ORF">E2I00_010134</name>
</gene>
<proteinExistence type="predicted"/>
<feature type="region of interest" description="Disordered" evidence="13">
    <location>
        <begin position="30"/>
        <end position="104"/>
    </location>
</feature>
<feature type="domain" description="RRM" evidence="15">
    <location>
        <begin position="405"/>
        <end position="481"/>
    </location>
</feature>
<feature type="chain" id="PRO_5025576378" description="Heterogeneous nuclear ribonucleoproteins A2/B1" evidence="14">
    <location>
        <begin position="23"/>
        <end position="887"/>
    </location>
</feature>
<feature type="region of interest" description="Disordered" evidence="13">
    <location>
        <begin position="202"/>
        <end position="252"/>
    </location>
</feature>
<dbReference type="PANTHER" id="PTHR48026">
    <property type="entry name" value="HOMOLOGOUS TO DROSOPHILA SQD (SQUID) PROTEIN"/>
    <property type="match status" value="1"/>
</dbReference>
<dbReference type="GO" id="GO:0060255">
    <property type="term" value="P:regulation of macromolecule metabolic process"/>
    <property type="evidence" value="ECO:0007669"/>
    <property type="project" value="UniProtKB-ARBA"/>
</dbReference>
<evidence type="ECO:0000256" key="3">
    <source>
        <dbReference type="ARBA" id="ARBA00004550"/>
    </source>
</evidence>
<evidence type="ECO:0000259" key="16">
    <source>
        <dbReference type="PROSITE" id="PS50871"/>
    </source>
</evidence>
<dbReference type="InterPro" id="IPR008983">
    <property type="entry name" value="Tumour_necrosis_fac-like_dom"/>
</dbReference>
<feature type="compositionally biased region" description="Low complexity" evidence="13">
    <location>
        <begin position="35"/>
        <end position="45"/>
    </location>
</feature>
<keyword evidence="8" id="KW-0813">Transport</keyword>
<evidence type="ECO:0000256" key="12">
    <source>
        <dbReference type="PROSITE-ProRule" id="PRU00176"/>
    </source>
</evidence>
<evidence type="ECO:0000256" key="6">
    <source>
        <dbReference type="ARBA" id="ARBA00022729"/>
    </source>
</evidence>
<evidence type="ECO:0000259" key="15">
    <source>
        <dbReference type="PROSITE" id="PS50102"/>
    </source>
</evidence>
<protein>
    <recommendedName>
        <fullName evidence="4">Heterogeneous nuclear ribonucleoproteins A2/B1</fullName>
    </recommendedName>
</protein>
<dbReference type="InterPro" id="IPR001073">
    <property type="entry name" value="C1q_dom"/>
</dbReference>
<feature type="domain" description="RRM" evidence="15">
    <location>
        <begin position="496"/>
        <end position="573"/>
    </location>
</feature>
<dbReference type="GO" id="GO:0003730">
    <property type="term" value="F:mRNA 3'-UTR binding"/>
    <property type="evidence" value="ECO:0007669"/>
    <property type="project" value="TreeGrafter"/>
</dbReference>
<evidence type="ECO:0000256" key="10">
    <source>
        <dbReference type="ARBA" id="ARBA00023242"/>
    </source>
</evidence>
<dbReference type="SUPFAM" id="SSF54928">
    <property type="entry name" value="RNA-binding domain, RBD"/>
    <property type="match status" value="2"/>
</dbReference>
<feature type="compositionally biased region" description="Low complexity" evidence="13">
    <location>
        <begin position="783"/>
        <end position="792"/>
    </location>
</feature>
<dbReference type="SMART" id="SM00110">
    <property type="entry name" value="C1Q"/>
    <property type="match status" value="3"/>
</dbReference>
<evidence type="ECO:0000256" key="8">
    <source>
        <dbReference type="ARBA" id="ARBA00022816"/>
    </source>
</evidence>
<dbReference type="GO" id="GO:0000398">
    <property type="term" value="P:mRNA splicing, via spliceosome"/>
    <property type="evidence" value="ECO:0007669"/>
    <property type="project" value="TreeGrafter"/>
</dbReference>
<dbReference type="CDD" id="cd12581">
    <property type="entry name" value="RRM2_hnRNPA2B1"/>
    <property type="match status" value="1"/>
</dbReference>
<evidence type="ECO:0000256" key="11">
    <source>
        <dbReference type="ARBA" id="ARBA00023274"/>
    </source>
</evidence>
<dbReference type="FunFam" id="3.30.70.330:FF:000108">
    <property type="entry name" value="Heterogeneous nuclear ribonucleoproteins A2/B1"/>
    <property type="match status" value="1"/>
</dbReference>
<evidence type="ECO:0000256" key="13">
    <source>
        <dbReference type="SAM" id="MobiDB-lite"/>
    </source>
</evidence>
<dbReference type="Pfam" id="PF00386">
    <property type="entry name" value="C1q"/>
    <property type="match status" value="3"/>
</dbReference>
<reference evidence="17 18" key="1">
    <citation type="journal article" date="2019" name="PLoS ONE">
        <title>Genomic analyses reveal an absence of contemporary introgressive admixture between fin whales and blue whales, despite known hybrids.</title>
        <authorList>
            <person name="Westbury M.V."/>
            <person name="Petersen B."/>
            <person name="Lorenzen E.D."/>
        </authorList>
    </citation>
    <scope>NUCLEOTIDE SEQUENCE [LARGE SCALE GENOMIC DNA]</scope>
    <source>
        <strain evidence="17">FinWhale-01</strain>
    </source>
</reference>
<dbReference type="AlphaFoldDB" id="A0A6A1Q7B0"/>
<dbReference type="GO" id="GO:0071013">
    <property type="term" value="C:catalytic step 2 spliceosome"/>
    <property type="evidence" value="ECO:0007669"/>
    <property type="project" value="TreeGrafter"/>
</dbReference>
<dbReference type="PROSITE" id="PS50871">
    <property type="entry name" value="C1Q"/>
    <property type="match status" value="2"/>
</dbReference>
<feature type="domain" description="C1q" evidence="16">
    <location>
        <begin position="811"/>
        <end position="887"/>
    </location>
</feature>
<dbReference type="InterPro" id="IPR000504">
    <property type="entry name" value="RRM_dom"/>
</dbReference>
<dbReference type="Proteomes" id="UP000437017">
    <property type="component" value="Unassembled WGS sequence"/>
</dbReference>
<feature type="signal peptide" evidence="14">
    <location>
        <begin position="1"/>
        <end position="22"/>
    </location>
</feature>
<dbReference type="Pfam" id="PF00076">
    <property type="entry name" value="RRM_1"/>
    <property type="match status" value="2"/>
</dbReference>
<keyword evidence="5" id="KW-0964">Secreted</keyword>
<dbReference type="Gene3D" id="3.30.70.330">
    <property type="match status" value="2"/>
</dbReference>
<accession>A0A6A1Q7B0</accession>
<evidence type="ECO:0000313" key="18">
    <source>
        <dbReference type="Proteomes" id="UP000437017"/>
    </source>
</evidence>
<dbReference type="InterPro" id="IPR035979">
    <property type="entry name" value="RBD_domain_sf"/>
</dbReference>
<keyword evidence="11" id="KW-0687">Ribonucleoprotein</keyword>
<dbReference type="SMART" id="SM00360">
    <property type="entry name" value="RRM"/>
    <property type="match status" value="2"/>
</dbReference>
<dbReference type="OrthoDB" id="8964326at2759"/>
<dbReference type="EMBL" id="SGJD01000960">
    <property type="protein sequence ID" value="KAB0402689.1"/>
    <property type="molecule type" value="Genomic_DNA"/>
</dbReference>
<feature type="compositionally biased region" description="Pro residues" evidence="13">
    <location>
        <begin position="87"/>
        <end position="96"/>
    </location>
</feature>
<dbReference type="GO" id="GO:0043047">
    <property type="term" value="F:single-stranded telomeric DNA binding"/>
    <property type="evidence" value="ECO:0007669"/>
    <property type="project" value="TreeGrafter"/>
</dbReference>
<dbReference type="PANTHER" id="PTHR48026:SF13">
    <property type="entry name" value="HETEROGENEOUS NUCLEAR RIBONUCLEOPROTEINS A2_B1"/>
    <property type="match status" value="1"/>
</dbReference>
<evidence type="ECO:0000256" key="2">
    <source>
        <dbReference type="ARBA" id="ARBA00004463"/>
    </source>
</evidence>
<dbReference type="InterPro" id="IPR008160">
    <property type="entry name" value="Collagen"/>
</dbReference>
<feature type="region of interest" description="Disordered" evidence="13">
    <location>
        <begin position="783"/>
        <end position="808"/>
    </location>
</feature>
<keyword evidence="10" id="KW-0539">Nucleus</keyword>